<sequence>MVTGIKLDITRASASLSDLQKQIPFMAATAINDVAFQVQRAENAAMGGIFHNPRPFTQRATQVEKATKGNPQAVVSLRPDQARYLDPYEDGGEHATAGNNTSLLVPVDAKTDQYGQMTKGAIARLVSRADTFVGVGPKGVMGIWQRIKPASVGRKGKRNGIRQARPALKLLVRFVPNQQVHKRLGFKERAVRIVQVEGGAAIAKAVQRVLATAFR</sequence>
<protein>
    <submittedName>
        <fullName evidence="1">Uncharacterized protein</fullName>
    </submittedName>
</protein>
<gene>
    <name evidence="1" type="ORF">AD953_01110</name>
</gene>
<name>A0A149VHW8_9PROT</name>
<accession>A0A149VHW8</accession>
<organism evidence="1 2">
    <name type="scientific">Acetobacter malorum</name>
    <dbReference type="NCBI Taxonomy" id="178901"/>
    <lineage>
        <taxon>Bacteria</taxon>
        <taxon>Pseudomonadati</taxon>
        <taxon>Pseudomonadota</taxon>
        <taxon>Alphaproteobacteria</taxon>
        <taxon>Acetobacterales</taxon>
        <taxon>Acetobacteraceae</taxon>
        <taxon>Acetobacter</taxon>
    </lineage>
</organism>
<dbReference type="AlphaFoldDB" id="A0A149VHW8"/>
<dbReference type="EMBL" id="LHZZ01000172">
    <property type="protein sequence ID" value="KXV79769.1"/>
    <property type="molecule type" value="Genomic_DNA"/>
</dbReference>
<dbReference type="PATRIC" id="fig|178901.15.peg.3168"/>
<evidence type="ECO:0000313" key="2">
    <source>
        <dbReference type="Proteomes" id="UP000075538"/>
    </source>
</evidence>
<evidence type="ECO:0000313" key="1">
    <source>
        <dbReference type="EMBL" id="KXV79769.1"/>
    </source>
</evidence>
<reference evidence="1 2" key="1">
    <citation type="submission" date="2015-06" db="EMBL/GenBank/DDBJ databases">
        <title>Improved classification and identification of acetic acid bacteria using matrix-assisted laser desorption/ionization time-of-flight mass spectrometry; Gluconobacter nephelii and Gluconobacter uchimurae are later heterotypic synonyms of Gluconobacter japonicus and Gluconobacter oxydans, respectively.</title>
        <authorList>
            <person name="Li L."/>
            <person name="Cleenwerck I."/>
            <person name="De Vuyst L."/>
            <person name="Vandamme P."/>
        </authorList>
    </citation>
    <scope>NUCLEOTIDE SEQUENCE [LARGE SCALE GENOMIC DNA]</scope>
    <source>
        <strain evidence="1 2">LMG 1604</strain>
    </source>
</reference>
<comment type="caution">
    <text evidence="1">The sequence shown here is derived from an EMBL/GenBank/DDBJ whole genome shotgun (WGS) entry which is preliminary data.</text>
</comment>
<proteinExistence type="predicted"/>
<dbReference type="Proteomes" id="UP000075538">
    <property type="component" value="Unassembled WGS sequence"/>
</dbReference>